<evidence type="ECO:0000313" key="3">
    <source>
        <dbReference type="Proteomes" id="UP001500851"/>
    </source>
</evidence>
<protein>
    <recommendedName>
        <fullName evidence="4">Mannosyltransferase</fullName>
    </recommendedName>
</protein>
<sequence length="374" mass="39359">MATLTLIGEPFPGWDSALQAAAAQDLTEAVAVAAPRGCSARLLIAKGTEAPVLESPRARVETLPLKAGMLPVLWQSGASARPLDGEFVHALTPMVPLRSRDDGDGTQTSVAIPHGIAWQAPELMGTTQARLFRSFVRRAVRLADVIVTSTHATASALQEHFGPELAVQVLPLAAPTRIMRPSDAAERRVELELPSTYVVTTAAPGEFGRLDWILDAMRADPSLPALVVLSGSFPAPGDPQNAEGADPKLAAAIPTELQHRVTVVRPRELEDIGAVLSGAELLALPQAGIGTGYELLAALSAGVPALHGGSAVAAELAFEGGIGAEDATAFAGELSRIMRDDAERSRLSVLAEDQSRSYSWASTAWHLWEIHANI</sequence>
<dbReference type="SUPFAM" id="SSF53756">
    <property type="entry name" value="UDP-Glycosyltransferase/glycogen phosphorylase"/>
    <property type="match status" value="1"/>
</dbReference>
<keyword evidence="1" id="KW-0808">Transferase</keyword>
<accession>A0ABN2L9P7</accession>
<dbReference type="Proteomes" id="UP001500851">
    <property type="component" value="Unassembled WGS sequence"/>
</dbReference>
<gene>
    <name evidence="2" type="ORF">GCM10009768_06690</name>
</gene>
<evidence type="ECO:0000313" key="2">
    <source>
        <dbReference type="EMBL" id="GAA1780446.1"/>
    </source>
</evidence>
<dbReference type="PANTHER" id="PTHR46401">
    <property type="entry name" value="GLYCOSYLTRANSFERASE WBBK-RELATED"/>
    <property type="match status" value="1"/>
</dbReference>
<evidence type="ECO:0000256" key="1">
    <source>
        <dbReference type="ARBA" id="ARBA00022679"/>
    </source>
</evidence>
<dbReference type="EMBL" id="BAAAOB010000001">
    <property type="protein sequence ID" value="GAA1780446.1"/>
    <property type="molecule type" value="Genomic_DNA"/>
</dbReference>
<organism evidence="2 3">
    <name type="scientific">Leucobacter iarius</name>
    <dbReference type="NCBI Taxonomy" id="333963"/>
    <lineage>
        <taxon>Bacteria</taxon>
        <taxon>Bacillati</taxon>
        <taxon>Actinomycetota</taxon>
        <taxon>Actinomycetes</taxon>
        <taxon>Micrococcales</taxon>
        <taxon>Microbacteriaceae</taxon>
        <taxon>Leucobacter</taxon>
    </lineage>
</organism>
<proteinExistence type="predicted"/>
<name>A0ABN2L9P7_9MICO</name>
<evidence type="ECO:0008006" key="4">
    <source>
        <dbReference type="Google" id="ProtNLM"/>
    </source>
</evidence>
<keyword evidence="3" id="KW-1185">Reference proteome</keyword>
<reference evidence="2 3" key="1">
    <citation type="journal article" date="2019" name="Int. J. Syst. Evol. Microbiol.">
        <title>The Global Catalogue of Microorganisms (GCM) 10K type strain sequencing project: providing services to taxonomists for standard genome sequencing and annotation.</title>
        <authorList>
            <consortium name="The Broad Institute Genomics Platform"/>
            <consortium name="The Broad Institute Genome Sequencing Center for Infectious Disease"/>
            <person name="Wu L."/>
            <person name="Ma J."/>
        </authorList>
    </citation>
    <scope>NUCLEOTIDE SEQUENCE [LARGE SCALE GENOMIC DNA]</scope>
    <source>
        <strain evidence="2 3">JCM 14736</strain>
    </source>
</reference>
<dbReference type="RefSeq" id="WP_344029283.1">
    <property type="nucleotide sequence ID" value="NZ_BAAAOB010000001.1"/>
</dbReference>
<comment type="caution">
    <text evidence="2">The sequence shown here is derived from an EMBL/GenBank/DDBJ whole genome shotgun (WGS) entry which is preliminary data.</text>
</comment>
<dbReference type="PANTHER" id="PTHR46401:SF2">
    <property type="entry name" value="GLYCOSYLTRANSFERASE WBBK-RELATED"/>
    <property type="match status" value="1"/>
</dbReference>
<dbReference type="Gene3D" id="3.40.50.2000">
    <property type="entry name" value="Glycogen Phosphorylase B"/>
    <property type="match status" value="2"/>
</dbReference>